<dbReference type="GO" id="GO:0016757">
    <property type="term" value="F:glycosyltransferase activity"/>
    <property type="evidence" value="ECO:0007669"/>
    <property type="project" value="UniProtKB-KW"/>
</dbReference>
<organism evidence="3 4">
    <name type="scientific">Paenibacillus aestuarii</name>
    <dbReference type="NCBI Taxonomy" id="516965"/>
    <lineage>
        <taxon>Bacteria</taxon>
        <taxon>Bacillati</taxon>
        <taxon>Bacillota</taxon>
        <taxon>Bacilli</taxon>
        <taxon>Bacillales</taxon>
        <taxon>Paenibacillaceae</taxon>
        <taxon>Paenibacillus</taxon>
    </lineage>
</organism>
<evidence type="ECO:0000259" key="1">
    <source>
        <dbReference type="Pfam" id="PF00534"/>
    </source>
</evidence>
<dbReference type="RefSeq" id="WP_270880522.1">
    <property type="nucleotide sequence ID" value="NZ_JAQFVF010000033.1"/>
</dbReference>
<protein>
    <submittedName>
        <fullName evidence="3">Glycosyltransferase</fullName>
        <ecNumber evidence="3">2.4.-.-</ecNumber>
    </submittedName>
</protein>
<dbReference type="InterPro" id="IPR001296">
    <property type="entry name" value="Glyco_trans_1"/>
</dbReference>
<dbReference type="PANTHER" id="PTHR45947:SF15">
    <property type="entry name" value="TEICHURONIC ACID BIOSYNTHESIS GLYCOSYLTRANSFERASE TUAC-RELATED"/>
    <property type="match status" value="1"/>
</dbReference>
<evidence type="ECO:0000313" key="3">
    <source>
        <dbReference type="EMBL" id="MFC5446780.1"/>
    </source>
</evidence>
<dbReference type="Pfam" id="PF13439">
    <property type="entry name" value="Glyco_transf_4"/>
    <property type="match status" value="1"/>
</dbReference>
<keyword evidence="3" id="KW-0808">Transferase</keyword>
<dbReference type="InterPro" id="IPR028098">
    <property type="entry name" value="Glyco_trans_4-like_N"/>
</dbReference>
<sequence length="361" mass="40712">MKKVLIVVPHLRTGGGQKVALDVAIYMKNPNVNVQLLSLYSNENTIFDQLAHSNNIKVKYLKKKSGMDLGVITEIWKELRKFKPDVVHAHLRVLPYLILPMIYEKVPKRFYTVHNLAHKDASGFMRMLLKFSFHFARVTPVAISDLCKKSISQVYSLPEEKIPCIYNGIDVESYSNNQDEKNDKNGTFVLIATGRFYHQKNHLLMIDAFKEIHNKIPNTQLVLLGDGEIRSELQERVRSYNLETSVIFKGLVSNVAEELGKSDIYIMSSNWEGLPLSVLEAMAAGLPIVSTKAGGVIDVIEDDVNGYLVDIGDKEGLVNSVLKLIHSPQKLVEMASNSKKMARKYDVSVCVKGHEELYLHS</sequence>
<dbReference type="PANTHER" id="PTHR45947">
    <property type="entry name" value="SULFOQUINOVOSYL TRANSFERASE SQD2"/>
    <property type="match status" value="1"/>
</dbReference>
<dbReference type="Pfam" id="PF00534">
    <property type="entry name" value="Glycos_transf_1"/>
    <property type="match status" value="1"/>
</dbReference>
<dbReference type="EMBL" id="JBHSMJ010000004">
    <property type="protein sequence ID" value="MFC5446780.1"/>
    <property type="molecule type" value="Genomic_DNA"/>
</dbReference>
<dbReference type="InterPro" id="IPR050194">
    <property type="entry name" value="Glycosyltransferase_grp1"/>
</dbReference>
<comment type="caution">
    <text evidence="3">The sequence shown here is derived from an EMBL/GenBank/DDBJ whole genome shotgun (WGS) entry which is preliminary data.</text>
</comment>
<evidence type="ECO:0000259" key="2">
    <source>
        <dbReference type="Pfam" id="PF13439"/>
    </source>
</evidence>
<keyword evidence="3" id="KW-0328">Glycosyltransferase</keyword>
<evidence type="ECO:0000313" key="4">
    <source>
        <dbReference type="Proteomes" id="UP001596044"/>
    </source>
</evidence>
<dbReference type="Proteomes" id="UP001596044">
    <property type="component" value="Unassembled WGS sequence"/>
</dbReference>
<dbReference type="Gene3D" id="3.40.50.2000">
    <property type="entry name" value="Glycogen Phosphorylase B"/>
    <property type="match status" value="2"/>
</dbReference>
<dbReference type="CDD" id="cd03811">
    <property type="entry name" value="GT4_GT28_WabH-like"/>
    <property type="match status" value="1"/>
</dbReference>
<feature type="domain" description="Glycosyl transferase family 1" evidence="1">
    <location>
        <begin position="178"/>
        <end position="341"/>
    </location>
</feature>
<gene>
    <name evidence="3" type="ORF">ACFPOG_00750</name>
</gene>
<keyword evidence="4" id="KW-1185">Reference proteome</keyword>
<accession>A0ABW0K0R5</accession>
<name>A0ABW0K0R5_9BACL</name>
<dbReference type="EC" id="2.4.-.-" evidence="3"/>
<reference evidence="4" key="1">
    <citation type="journal article" date="2019" name="Int. J. Syst. Evol. Microbiol.">
        <title>The Global Catalogue of Microorganisms (GCM) 10K type strain sequencing project: providing services to taxonomists for standard genome sequencing and annotation.</title>
        <authorList>
            <consortium name="The Broad Institute Genomics Platform"/>
            <consortium name="The Broad Institute Genome Sequencing Center for Infectious Disease"/>
            <person name="Wu L."/>
            <person name="Ma J."/>
        </authorList>
    </citation>
    <scope>NUCLEOTIDE SEQUENCE [LARGE SCALE GENOMIC DNA]</scope>
    <source>
        <strain evidence="4">KACC 11904</strain>
    </source>
</reference>
<dbReference type="SUPFAM" id="SSF53756">
    <property type="entry name" value="UDP-Glycosyltransferase/glycogen phosphorylase"/>
    <property type="match status" value="1"/>
</dbReference>
<feature type="domain" description="Glycosyltransferase subfamily 4-like N-terminal" evidence="2">
    <location>
        <begin position="14"/>
        <end position="172"/>
    </location>
</feature>
<proteinExistence type="predicted"/>